<keyword evidence="1" id="KW-1133">Transmembrane helix</keyword>
<dbReference type="GeneID" id="11257595"/>
<name>G5CRP6_9VIRU</name>
<evidence type="ECO:0000313" key="2">
    <source>
        <dbReference type="EMBL" id="AEQ33270.1"/>
    </source>
</evidence>
<organism evidence="2">
    <name type="scientific">Megavirus chiliensis</name>
    <dbReference type="NCBI Taxonomy" id="1094892"/>
    <lineage>
        <taxon>Viruses</taxon>
        <taxon>Varidnaviria</taxon>
        <taxon>Bamfordvirae</taxon>
        <taxon>Nucleocytoviricota</taxon>
        <taxon>Megaviricetes</taxon>
        <taxon>Imitervirales</taxon>
        <taxon>Mimiviridae</taxon>
        <taxon>Megamimivirinae</taxon>
        <taxon>Megavirus</taxon>
        <taxon>Megavirus chilense</taxon>
    </lineage>
</organism>
<accession>G5CRP6</accession>
<keyword evidence="1" id="KW-0812">Transmembrane</keyword>
<gene>
    <name evidence="2" type="primary">mg220</name>
</gene>
<evidence type="ECO:0000256" key="1">
    <source>
        <dbReference type="SAM" id="Phobius"/>
    </source>
</evidence>
<dbReference type="KEGG" id="vg:11257595"/>
<keyword evidence="1" id="KW-0472">Membrane</keyword>
<protein>
    <submittedName>
        <fullName evidence="2">Uncharacterized protein mg220</fullName>
    </submittedName>
</protein>
<reference evidence="2" key="1">
    <citation type="journal article" date="2011" name="Proc. Natl. Acad. Sci. U.S.A.">
        <title>Distant Mimivirus relative with a larger genome highlights the fundamental features of Megaviridae.</title>
        <authorList>
            <person name="Arslan D."/>
            <person name="Legendre M."/>
            <person name="Seltzer V."/>
            <person name="Abergel C."/>
            <person name="Claverie J.M."/>
        </authorList>
    </citation>
    <scope>NUCLEOTIDE SEQUENCE [LARGE SCALE GENOMIC DNA]</scope>
</reference>
<dbReference type="EMBL" id="JN258408">
    <property type="protein sequence ID" value="AEQ33270.1"/>
    <property type="molecule type" value="Genomic_DNA"/>
</dbReference>
<proteinExistence type="predicted"/>
<dbReference type="RefSeq" id="YP_004894271.1">
    <property type="nucleotide sequence ID" value="NC_016072.1"/>
</dbReference>
<feature type="transmembrane region" description="Helical" evidence="1">
    <location>
        <begin position="25"/>
        <end position="46"/>
    </location>
</feature>
<sequence>MSKVFYVMSAVDDFDNDNDFDKKNIWTWIITSTSIVILATKIYQIFNS</sequence>